<gene>
    <name evidence="3" type="ordered locus">Rcas_0941</name>
</gene>
<keyword evidence="1 3" id="KW-0808">Transferase</keyword>
<dbReference type="OrthoDB" id="9782855at2"/>
<dbReference type="KEGG" id="rca:Rcas_0941"/>
<evidence type="ECO:0000259" key="2">
    <source>
        <dbReference type="Pfam" id="PF08241"/>
    </source>
</evidence>
<evidence type="ECO:0000256" key="1">
    <source>
        <dbReference type="ARBA" id="ARBA00022679"/>
    </source>
</evidence>
<evidence type="ECO:0000313" key="4">
    <source>
        <dbReference type="Proteomes" id="UP000000263"/>
    </source>
</evidence>
<name>A7NHV8_ROSCS</name>
<dbReference type="Gene3D" id="3.40.50.150">
    <property type="entry name" value="Vaccinia Virus protein VP39"/>
    <property type="match status" value="1"/>
</dbReference>
<dbReference type="InterPro" id="IPR050447">
    <property type="entry name" value="Erg6_SMT_methyltransf"/>
</dbReference>
<dbReference type="HOGENOM" id="CLU_084171_0_0_0"/>
<dbReference type="eggNOG" id="COG2230">
    <property type="taxonomic scope" value="Bacteria"/>
</dbReference>
<evidence type="ECO:0000313" key="3">
    <source>
        <dbReference type="EMBL" id="ABU57055.1"/>
    </source>
</evidence>
<dbReference type="STRING" id="383372.Rcas_0941"/>
<dbReference type="PANTHER" id="PTHR44068">
    <property type="entry name" value="ZGC:194242"/>
    <property type="match status" value="1"/>
</dbReference>
<dbReference type="RefSeq" id="WP_012119485.1">
    <property type="nucleotide sequence ID" value="NC_009767.1"/>
</dbReference>
<reference evidence="3 4" key="1">
    <citation type="submission" date="2007-08" db="EMBL/GenBank/DDBJ databases">
        <title>Complete sequence of Roseiflexus castenholzii DSM 13941.</title>
        <authorList>
            <consortium name="US DOE Joint Genome Institute"/>
            <person name="Copeland A."/>
            <person name="Lucas S."/>
            <person name="Lapidus A."/>
            <person name="Barry K."/>
            <person name="Glavina del Rio T."/>
            <person name="Dalin E."/>
            <person name="Tice H."/>
            <person name="Pitluck S."/>
            <person name="Thompson L.S."/>
            <person name="Brettin T."/>
            <person name="Bruce D."/>
            <person name="Detter J.C."/>
            <person name="Han C."/>
            <person name="Tapia R."/>
            <person name="Schmutz J."/>
            <person name="Larimer F."/>
            <person name="Land M."/>
            <person name="Hauser L."/>
            <person name="Kyrpides N."/>
            <person name="Mikhailova N."/>
            <person name="Bryant D.A."/>
            <person name="Hanada S."/>
            <person name="Tsukatani Y."/>
            <person name="Richardson P."/>
        </authorList>
    </citation>
    <scope>NUCLEOTIDE SEQUENCE [LARGE SCALE GENOMIC DNA]</scope>
    <source>
        <strain evidence="4">DSM 13941 / HLO8</strain>
    </source>
</reference>
<dbReference type="AlphaFoldDB" id="A7NHV8"/>
<keyword evidence="3" id="KW-0489">Methyltransferase</keyword>
<organism evidence="3 4">
    <name type="scientific">Roseiflexus castenholzii (strain DSM 13941 / HLO8)</name>
    <dbReference type="NCBI Taxonomy" id="383372"/>
    <lineage>
        <taxon>Bacteria</taxon>
        <taxon>Bacillati</taxon>
        <taxon>Chloroflexota</taxon>
        <taxon>Chloroflexia</taxon>
        <taxon>Chloroflexales</taxon>
        <taxon>Roseiflexineae</taxon>
        <taxon>Roseiflexaceae</taxon>
        <taxon>Roseiflexus</taxon>
    </lineage>
</organism>
<protein>
    <submittedName>
        <fullName evidence="3">Methyltransferase type 11</fullName>
    </submittedName>
</protein>
<keyword evidence="4" id="KW-1185">Reference proteome</keyword>
<dbReference type="Proteomes" id="UP000000263">
    <property type="component" value="Chromosome"/>
</dbReference>
<feature type="domain" description="Methyltransferase type 11" evidence="2">
    <location>
        <begin position="79"/>
        <end position="173"/>
    </location>
</feature>
<accession>A7NHV8</accession>
<sequence>MASHTARSASIHAVRRYYEQNTRLFRALGLGNRAHAVHRAVWDEATATFDAALQRVNALALAEVRTLLAEQSVSVLRLLDLGCGLGGTLAYCARALPEARLAGVTLSMTQAQIAQRTLPRARAVVITGDFHHLPFTANFHVALAIESLAHSHDLNRAFEQASAALLPGGRLIVCDDVVVRAPSNAAEERWLTTFRAGWCVPGVQLLDETIAAARRAGFVLRSARDLTGALRLHRLPPFLAGAARDLMRLAGRASLFFHSVSGSLALQECLARGIVAYHLMVFEKRRR</sequence>
<dbReference type="InterPro" id="IPR029063">
    <property type="entry name" value="SAM-dependent_MTases_sf"/>
</dbReference>
<dbReference type="Pfam" id="PF08241">
    <property type="entry name" value="Methyltransf_11"/>
    <property type="match status" value="1"/>
</dbReference>
<dbReference type="EMBL" id="CP000804">
    <property type="protein sequence ID" value="ABU57055.1"/>
    <property type="molecule type" value="Genomic_DNA"/>
</dbReference>
<dbReference type="SUPFAM" id="SSF53335">
    <property type="entry name" value="S-adenosyl-L-methionine-dependent methyltransferases"/>
    <property type="match status" value="1"/>
</dbReference>
<dbReference type="GO" id="GO:0032259">
    <property type="term" value="P:methylation"/>
    <property type="evidence" value="ECO:0007669"/>
    <property type="project" value="UniProtKB-KW"/>
</dbReference>
<dbReference type="GO" id="GO:0008757">
    <property type="term" value="F:S-adenosylmethionine-dependent methyltransferase activity"/>
    <property type="evidence" value="ECO:0007669"/>
    <property type="project" value="InterPro"/>
</dbReference>
<dbReference type="PANTHER" id="PTHR44068:SF11">
    <property type="entry name" value="GERANYL DIPHOSPHATE 2-C-METHYLTRANSFERASE"/>
    <property type="match status" value="1"/>
</dbReference>
<proteinExistence type="predicted"/>
<dbReference type="InterPro" id="IPR013216">
    <property type="entry name" value="Methyltransf_11"/>
</dbReference>